<accession>D4BMU1</accession>
<comment type="caution">
    <text evidence="1">The sequence shown here is derived from an EMBL/GenBank/DDBJ whole genome shotgun (WGS) entry which is preliminary data.</text>
</comment>
<gene>
    <name evidence="1" type="ORF">BIFBRE_03388</name>
</gene>
<evidence type="ECO:0000313" key="2">
    <source>
        <dbReference type="Proteomes" id="UP000003191"/>
    </source>
</evidence>
<dbReference type="EMBL" id="ACCG02000009">
    <property type="protein sequence ID" value="EFE88978.1"/>
    <property type="molecule type" value="Genomic_DNA"/>
</dbReference>
<dbReference type="HOGENOM" id="CLU_3165129_0_0_11"/>
<name>D4BMU1_BIFBR</name>
<dbReference type="Proteomes" id="UP000003191">
    <property type="component" value="Unassembled WGS sequence"/>
</dbReference>
<organism evidence="1 2">
    <name type="scientific">Bifidobacterium breve DSM 20213 = JCM 1192</name>
    <dbReference type="NCBI Taxonomy" id="518634"/>
    <lineage>
        <taxon>Bacteria</taxon>
        <taxon>Bacillati</taxon>
        <taxon>Actinomycetota</taxon>
        <taxon>Actinomycetes</taxon>
        <taxon>Bifidobacteriales</taxon>
        <taxon>Bifidobacteriaceae</taxon>
        <taxon>Bifidobacterium</taxon>
    </lineage>
</organism>
<sequence length="47" mass="5268">MSGPTTATKKRMACHVISAEAMRFSKQSATVIRFEILRKYAPRVAAR</sequence>
<dbReference type="AlphaFoldDB" id="D4BMU1"/>
<proteinExistence type="predicted"/>
<protein>
    <submittedName>
        <fullName evidence="1">Uncharacterized protein</fullName>
    </submittedName>
</protein>
<keyword evidence="2" id="KW-1185">Reference proteome</keyword>
<evidence type="ECO:0000313" key="1">
    <source>
        <dbReference type="EMBL" id="EFE88978.1"/>
    </source>
</evidence>
<reference evidence="1 2" key="1">
    <citation type="submission" date="2010-02" db="EMBL/GenBank/DDBJ databases">
        <authorList>
            <person name="Weinstock G."/>
            <person name="Sodergren E."/>
            <person name="Clifton S."/>
            <person name="Fulton L."/>
            <person name="Fulton B."/>
            <person name="Courtney L."/>
            <person name="Fronick C."/>
            <person name="Harrison M."/>
            <person name="Strong C."/>
            <person name="Farmer C."/>
            <person name="Delahaunty K."/>
            <person name="Markovic C."/>
            <person name="Hall O."/>
            <person name="Minx P."/>
            <person name="Tomlinson C."/>
            <person name="Mitreva M."/>
            <person name="Nelson J."/>
            <person name="Hou S."/>
            <person name="Wollam A."/>
            <person name="Pepin K.H."/>
            <person name="Johnson M."/>
            <person name="Bhonagiri V."/>
            <person name="Zhang X."/>
            <person name="Suruliraj S."/>
            <person name="Warren W."/>
            <person name="Chinwalla A."/>
            <person name="Mardis E.R."/>
            <person name="Wilson R.K."/>
        </authorList>
    </citation>
    <scope>NUCLEOTIDE SEQUENCE [LARGE SCALE GENOMIC DNA]</scope>
    <source>
        <strain evidence="1 2">DSM 20213</strain>
    </source>
</reference>